<evidence type="ECO:0000256" key="4">
    <source>
        <dbReference type="PROSITE-ProRule" id="PRU01161"/>
    </source>
</evidence>
<dbReference type="GO" id="GO:0047499">
    <property type="term" value="F:calcium-independent phospholipase A2 activity"/>
    <property type="evidence" value="ECO:0000318"/>
    <property type="project" value="GO_Central"/>
</dbReference>
<feature type="short sequence motif" description="DGA/G" evidence="4">
    <location>
        <begin position="490"/>
        <end position="492"/>
    </location>
</feature>
<reference evidence="7" key="2">
    <citation type="submission" date="2025-08" db="UniProtKB">
        <authorList>
            <consortium name="Ensembl"/>
        </authorList>
    </citation>
    <scope>IDENTIFICATION</scope>
</reference>
<reference evidence="7" key="3">
    <citation type="submission" date="2025-09" db="UniProtKB">
        <authorList>
            <consortium name="Ensembl"/>
        </authorList>
    </citation>
    <scope>IDENTIFICATION</scope>
</reference>
<organism evidence="7 8">
    <name type="scientific">Ciona intestinalis</name>
    <name type="common">Transparent sea squirt</name>
    <name type="synonym">Ascidia intestinalis</name>
    <dbReference type="NCBI Taxonomy" id="7719"/>
    <lineage>
        <taxon>Eukaryota</taxon>
        <taxon>Metazoa</taxon>
        <taxon>Chordata</taxon>
        <taxon>Tunicata</taxon>
        <taxon>Ascidiacea</taxon>
        <taxon>Phlebobranchia</taxon>
        <taxon>Cionidae</taxon>
        <taxon>Ciona</taxon>
    </lineage>
</organism>
<keyword evidence="8" id="KW-1185">Reference proteome</keyword>
<feature type="short sequence motif" description="GXGXXG" evidence="4">
    <location>
        <begin position="312"/>
        <end position="317"/>
    </location>
</feature>
<dbReference type="PROSITE" id="PS51635">
    <property type="entry name" value="PNPLA"/>
    <property type="match status" value="1"/>
</dbReference>
<dbReference type="GO" id="GO:0016042">
    <property type="term" value="P:lipid catabolic process"/>
    <property type="evidence" value="ECO:0007669"/>
    <property type="project" value="UniProtKB-UniRule"/>
</dbReference>
<feature type="short sequence motif" description="GXSXG" evidence="4">
    <location>
        <begin position="344"/>
        <end position="348"/>
    </location>
</feature>
<evidence type="ECO:0000313" key="8">
    <source>
        <dbReference type="Proteomes" id="UP000008144"/>
    </source>
</evidence>
<dbReference type="InterPro" id="IPR002641">
    <property type="entry name" value="PNPLA_dom"/>
</dbReference>
<feature type="domain" description="PNPLA" evidence="6">
    <location>
        <begin position="308"/>
        <end position="503"/>
    </location>
</feature>
<dbReference type="HOGENOM" id="CLU_000288_144_7_1"/>
<feature type="region of interest" description="Disordered" evidence="5">
    <location>
        <begin position="40"/>
        <end position="78"/>
    </location>
</feature>
<dbReference type="InterPro" id="IPR016035">
    <property type="entry name" value="Acyl_Trfase/lysoPLipase"/>
</dbReference>
<dbReference type="CDD" id="cd07211">
    <property type="entry name" value="Pat_PNPLA8"/>
    <property type="match status" value="1"/>
</dbReference>
<dbReference type="GO" id="GO:0016020">
    <property type="term" value="C:membrane"/>
    <property type="evidence" value="ECO:0000318"/>
    <property type="project" value="GO_Central"/>
</dbReference>
<evidence type="ECO:0000256" key="2">
    <source>
        <dbReference type="ARBA" id="ARBA00022963"/>
    </source>
</evidence>
<evidence type="ECO:0000259" key="6">
    <source>
        <dbReference type="PROSITE" id="PS51635"/>
    </source>
</evidence>
<dbReference type="AlphaFoldDB" id="F6WCD3"/>
<dbReference type="OMA" id="SRRSTHW"/>
<evidence type="ECO:0000256" key="3">
    <source>
        <dbReference type="ARBA" id="ARBA00023098"/>
    </source>
</evidence>
<name>F6WCD3_CIOIN</name>
<protein>
    <recommendedName>
        <fullName evidence="6">PNPLA domain-containing protein</fullName>
    </recommendedName>
</protein>
<dbReference type="GO" id="GO:0019369">
    <property type="term" value="P:arachidonate metabolic process"/>
    <property type="evidence" value="ECO:0000318"/>
    <property type="project" value="GO_Central"/>
</dbReference>
<evidence type="ECO:0000256" key="5">
    <source>
        <dbReference type="SAM" id="MobiDB-lite"/>
    </source>
</evidence>
<dbReference type="InParanoid" id="F6WCD3"/>
<accession>F6WCD3</accession>
<dbReference type="PANTHER" id="PTHR24185">
    <property type="entry name" value="CALCIUM-INDEPENDENT PHOSPHOLIPASE A2-GAMMA"/>
    <property type="match status" value="1"/>
</dbReference>
<dbReference type="Gene3D" id="3.40.1090.10">
    <property type="entry name" value="Cytosolic phospholipase A2 catalytic domain"/>
    <property type="match status" value="1"/>
</dbReference>
<dbReference type="Ensembl" id="ENSCINT00000017771.3">
    <property type="protein sequence ID" value="ENSCINP00000017771.3"/>
    <property type="gene ID" value="ENSCING00000008709.3"/>
</dbReference>
<feature type="active site" description="Nucleophile" evidence="4">
    <location>
        <position position="346"/>
    </location>
</feature>
<sequence>MNYASHTLGNHTGRSSNQSFSTAPTKQNIVLPQYSFSSNMSLPSENDLKDDKSKLPENLNDEEETETLSQKESDVENPIVKHSQYDHLISSVKKQQEAEQAFENTILSSLKSMVEAPMNSFISLLSRANLFERADEKKANQKKGQGELEGSAVVHSSANKIKNETIPKEETPLSLLDSLYQYVPYVFSSSATSAVAQDKEAQKKTSNIQADRNQLGQRVSINNRTRYLIQCIKDTNSMLTLSQRVEELKDHLMRFPDTRITAVKENAIREIMHIYRTTYDKDLIPVLRVTLAMLGAVDPPKRKGIRILTIDGGGCRGVLSVEIFRRLVELSGQPIHEMFDYICGVSTGAILGFLLGLKKVPIDSLGPMYRSFSSQVFDQNRLVGTGKLVISHAFYNTETYQKVLKETMGSTVLIETAGYEDTPKCAAVSTLVNRMVLKPYVWRNYSIVPGTRHTHWPGTCRGKVWEAVRASSAAPGYFEEFKKGPNIHQDGGLLTNNPTGVALNECSLLWPHSPIQCVVSVGTGRYEPTVGPTGDHFLSLKDKLLKVVDSATSVSEVHTVMYDLLPPHTYFRFNPFMREPLLLDDYHPDKLDLLVEDAHEYIARNEHKFQACVDTLLGKKAHKTR</sequence>
<dbReference type="InterPro" id="IPR045217">
    <property type="entry name" value="PNPLA8-like"/>
</dbReference>
<feature type="compositionally biased region" description="Basic and acidic residues" evidence="5">
    <location>
        <begin position="46"/>
        <end position="55"/>
    </location>
</feature>
<dbReference type="Proteomes" id="UP000008144">
    <property type="component" value="Unassembled WGS sequence"/>
</dbReference>
<feature type="active site" description="Proton acceptor" evidence="4">
    <location>
        <position position="490"/>
    </location>
</feature>
<dbReference type="FunCoup" id="F6WCD3">
    <property type="interactions" value="93"/>
</dbReference>
<keyword evidence="1 4" id="KW-0378">Hydrolase</keyword>
<dbReference type="STRING" id="7719.ENSCINP00000017771"/>
<dbReference type="GeneTree" id="ENSGT00940000154738"/>
<evidence type="ECO:0000256" key="1">
    <source>
        <dbReference type="ARBA" id="ARBA00022801"/>
    </source>
</evidence>
<proteinExistence type="predicted"/>
<reference evidence="8" key="1">
    <citation type="journal article" date="2002" name="Science">
        <title>The draft genome of Ciona intestinalis: insights into chordate and vertebrate origins.</title>
        <authorList>
            <person name="Dehal P."/>
            <person name="Satou Y."/>
            <person name="Campbell R.K."/>
            <person name="Chapman J."/>
            <person name="Degnan B."/>
            <person name="De Tomaso A."/>
            <person name="Davidson B."/>
            <person name="Di Gregorio A."/>
            <person name="Gelpke M."/>
            <person name="Goodstein D.M."/>
            <person name="Harafuji N."/>
            <person name="Hastings K.E."/>
            <person name="Ho I."/>
            <person name="Hotta K."/>
            <person name="Huang W."/>
            <person name="Kawashima T."/>
            <person name="Lemaire P."/>
            <person name="Martinez D."/>
            <person name="Meinertzhagen I.A."/>
            <person name="Necula S."/>
            <person name="Nonaka M."/>
            <person name="Putnam N."/>
            <person name="Rash S."/>
            <person name="Saiga H."/>
            <person name="Satake M."/>
            <person name="Terry A."/>
            <person name="Yamada L."/>
            <person name="Wang H.G."/>
            <person name="Awazu S."/>
            <person name="Azumi K."/>
            <person name="Boore J."/>
            <person name="Branno M."/>
            <person name="Chin-Bow S."/>
            <person name="DeSantis R."/>
            <person name="Doyle S."/>
            <person name="Francino P."/>
            <person name="Keys D.N."/>
            <person name="Haga S."/>
            <person name="Hayashi H."/>
            <person name="Hino K."/>
            <person name="Imai K.S."/>
            <person name="Inaba K."/>
            <person name="Kano S."/>
            <person name="Kobayashi K."/>
            <person name="Kobayashi M."/>
            <person name="Lee B.I."/>
            <person name="Makabe K.W."/>
            <person name="Manohar C."/>
            <person name="Matassi G."/>
            <person name="Medina M."/>
            <person name="Mochizuki Y."/>
            <person name="Mount S."/>
            <person name="Morishita T."/>
            <person name="Miura S."/>
            <person name="Nakayama A."/>
            <person name="Nishizaka S."/>
            <person name="Nomoto H."/>
            <person name="Ohta F."/>
            <person name="Oishi K."/>
            <person name="Rigoutsos I."/>
            <person name="Sano M."/>
            <person name="Sasaki A."/>
            <person name="Sasakura Y."/>
            <person name="Shoguchi E."/>
            <person name="Shin-i T."/>
            <person name="Spagnuolo A."/>
            <person name="Stainier D."/>
            <person name="Suzuki M.M."/>
            <person name="Tassy O."/>
            <person name="Takatori N."/>
            <person name="Tokuoka M."/>
            <person name="Yagi K."/>
            <person name="Yoshizaki F."/>
            <person name="Wada S."/>
            <person name="Zhang C."/>
            <person name="Hyatt P.D."/>
            <person name="Larimer F."/>
            <person name="Detter C."/>
            <person name="Doggett N."/>
            <person name="Glavina T."/>
            <person name="Hawkins T."/>
            <person name="Richardson P."/>
            <person name="Lucas S."/>
            <person name="Kohara Y."/>
            <person name="Levine M."/>
            <person name="Satoh N."/>
            <person name="Rokhsar D.S."/>
        </authorList>
    </citation>
    <scope>NUCLEOTIDE SEQUENCE [LARGE SCALE GENOMIC DNA]</scope>
</reference>
<keyword evidence="2 4" id="KW-0442">Lipid degradation</keyword>
<dbReference type="SUPFAM" id="SSF52151">
    <property type="entry name" value="FabD/lysophospholipase-like"/>
    <property type="match status" value="1"/>
</dbReference>
<feature type="region of interest" description="Disordered" evidence="5">
    <location>
        <begin position="1"/>
        <end position="24"/>
    </location>
</feature>
<evidence type="ECO:0000313" key="7">
    <source>
        <dbReference type="Ensembl" id="ENSCINP00000017771.3"/>
    </source>
</evidence>
<dbReference type="Pfam" id="PF01734">
    <property type="entry name" value="Patatin"/>
    <property type="match status" value="1"/>
</dbReference>
<dbReference type="PANTHER" id="PTHR24185:SF1">
    <property type="entry name" value="CALCIUM-INDEPENDENT PHOSPHOLIPASE A2-GAMMA"/>
    <property type="match status" value="1"/>
</dbReference>
<keyword evidence="3 4" id="KW-0443">Lipid metabolism</keyword>